<dbReference type="Proteomes" id="UP000198908">
    <property type="component" value="Unassembled WGS sequence"/>
</dbReference>
<accession>A0A1G7BM63</accession>
<protein>
    <submittedName>
        <fullName evidence="1">Uncharacterized protein</fullName>
    </submittedName>
</protein>
<dbReference type="EMBL" id="FMYQ01000040">
    <property type="protein sequence ID" value="SDE27556.1"/>
    <property type="molecule type" value="Genomic_DNA"/>
</dbReference>
<dbReference type="AlphaFoldDB" id="A0A1G7BM63"/>
<proteinExistence type="predicted"/>
<organism evidence="1 2">
    <name type="scientific">Paraburkholderia lycopersici</name>
    <dbReference type="NCBI Taxonomy" id="416944"/>
    <lineage>
        <taxon>Bacteria</taxon>
        <taxon>Pseudomonadati</taxon>
        <taxon>Pseudomonadota</taxon>
        <taxon>Betaproteobacteria</taxon>
        <taxon>Burkholderiales</taxon>
        <taxon>Burkholderiaceae</taxon>
        <taxon>Paraburkholderia</taxon>
    </lineage>
</organism>
<evidence type="ECO:0000313" key="2">
    <source>
        <dbReference type="Proteomes" id="UP000198908"/>
    </source>
</evidence>
<reference evidence="2" key="1">
    <citation type="submission" date="2016-09" db="EMBL/GenBank/DDBJ databases">
        <authorList>
            <person name="Varghese N."/>
            <person name="Submissions S."/>
        </authorList>
    </citation>
    <scope>NUCLEOTIDE SEQUENCE [LARGE SCALE GENOMIC DNA]</scope>
    <source>
        <strain evidence="2">TNe-862</strain>
    </source>
</reference>
<evidence type="ECO:0000313" key="1">
    <source>
        <dbReference type="EMBL" id="SDE27556.1"/>
    </source>
</evidence>
<dbReference type="RefSeq" id="WP_092005294.1">
    <property type="nucleotide sequence ID" value="NZ_FMYQ01000040.1"/>
</dbReference>
<sequence length="111" mass="11783">MSTNDEMLLHSMTALVSAHGKAISRFGANVVVMTKFVEAVLPQLSAAQIERTIQAFRAQLGEAMAVADDVMLPGDYRTTLIEQANVLLARLGADAAPTHQGSEAGTRQCAI</sequence>
<dbReference type="OrthoDB" id="9010139at2"/>
<gene>
    <name evidence="1" type="ORF">SAMN05421548_1404</name>
</gene>
<keyword evidence="2" id="KW-1185">Reference proteome</keyword>
<name>A0A1G7BM63_9BURK</name>
<dbReference type="STRING" id="416944.SAMN05421548_1404"/>